<keyword evidence="2" id="KW-1003">Cell membrane</keyword>
<dbReference type="NCBIfam" id="TIGR00361">
    <property type="entry name" value="ComEC_Rec2"/>
    <property type="match status" value="1"/>
</dbReference>
<dbReference type="STRING" id="1173111.SAMN05444955_10548"/>
<name>A0A1H8D8Q2_9BACL</name>
<sequence>MVSRCTSDKNQPVSIFLKGENELKQPLVWSSLGWITGSLLCHWGWKSVSLYAGLAVGISVLGAWFFYQYRKGLLVTLFLVGLSVGAARYAYAEVNNHSAIAAVVGSNGETAAVITGEIVSRPQVDGDRLLFDIKVRQLADGRIRWRIPEEEIKVTVRLQNETEWLNAHQFQRYWKIETLVVLERPSPARNPGAFDYRAYLYRQQIHWLAKGESLDRVKILSADRDHLFVWMDRLREELGSQIERIYSPAYAGLIRGMLLGERERVDAEMEAAYSTLGIVHLLSISGLHVGVLVACLYFLLKQTGLTREKAALLVILALPFYVILTGAEAPVIRAAIMAGLSLLAVLFGRWKELLSFMALSLLIQLAWNPYQIFEPGFQLTFLVTGALIIGVEPIARQLPFPWHRLNQGIAVALVAQVVSFPVLIYHFYEFSFLSWFANLLFVPVISSLVIPVSTAALLLGFVHETAGRWLAGFSSLLLDLVHKGTDLLLEWSWAHVTWVPPTLLWVLLYSLAAIYLWISWAGNLIFPGRHRMLSGLCFICLVAVAHQAHLWGKDEARIAFLDVGQGDCTVIETPEGKVILVDGGGTPFFPRKPWQIRRDPFEVGKRIVVPYLKYRGIRQIDELVITHGDTDHIGGLLAVAERFPVRRVIRNPHPPGSQTEKRLLQTLAKKGTRIYTLSPGVSWEVEPGIKWKFFHPDPSRLIGTNEKSNNDSVVFLLSVFQMRIMMTGDMEREAESKVLSEWALPTVDLLKVAHHGSRTSTQAKWLQVLKPRQAIISVGRENRYGHPAPEVLQRLQAIGAAVLRTDRHGAVTVKIRPEGIRTETMLQP</sequence>
<dbReference type="SMART" id="SM00849">
    <property type="entry name" value="Lactamase_B"/>
    <property type="match status" value="1"/>
</dbReference>
<dbReference type="GO" id="GO:0005886">
    <property type="term" value="C:plasma membrane"/>
    <property type="evidence" value="ECO:0007669"/>
    <property type="project" value="UniProtKB-SubCell"/>
</dbReference>
<feature type="transmembrane region" description="Helical" evidence="6">
    <location>
        <begin position="440"/>
        <end position="459"/>
    </location>
</feature>
<feature type="transmembrane region" description="Helical" evidence="6">
    <location>
        <begin position="278"/>
        <end position="298"/>
    </location>
</feature>
<dbReference type="EMBL" id="FOCQ01000005">
    <property type="protein sequence ID" value="SEN03535.1"/>
    <property type="molecule type" value="Genomic_DNA"/>
</dbReference>
<gene>
    <name evidence="8" type="ORF">SAMN05444955_10548</name>
</gene>
<feature type="transmembrane region" description="Helical" evidence="6">
    <location>
        <begin position="502"/>
        <end position="526"/>
    </location>
</feature>
<comment type="subcellular location">
    <subcellularLocation>
        <location evidence="1">Cell membrane</location>
        <topology evidence="1">Multi-pass membrane protein</topology>
    </subcellularLocation>
</comment>
<keyword evidence="3 6" id="KW-0812">Transmembrane</keyword>
<keyword evidence="9" id="KW-1185">Reference proteome</keyword>
<evidence type="ECO:0000256" key="6">
    <source>
        <dbReference type="SAM" id="Phobius"/>
    </source>
</evidence>
<feature type="transmembrane region" description="Helical" evidence="6">
    <location>
        <begin position="407"/>
        <end position="428"/>
    </location>
</feature>
<reference evidence="8 9" key="1">
    <citation type="submission" date="2016-10" db="EMBL/GenBank/DDBJ databases">
        <authorList>
            <person name="de Groot N.N."/>
        </authorList>
    </citation>
    <scope>NUCLEOTIDE SEQUENCE [LARGE SCALE GENOMIC DNA]</scope>
    <source>
        <strain evidence="8 9">DSM 46701</strain>
    </source>
</reference>
<dbReference type="SUPFAM" id="SSF56281">
    <property type="entry name" value="Metallo-hydrolase/oxidoreductase"/>
    <property type="match status" value="1"/>
</dbReference>
<dbReference type="AlphaFoldDB" id="A0A1H8D8Q2"/>
<evidence type="ECO:0000256" key="4">
    <source>
        <dbReference type="ARBA" id="ARBA00022989"/>
    </source>
</evidence>
<dbReference type="Gene3D" id="3.60.15.10">
    <property type="entry name" value="Ribonuclease Z/Hydroxyacylglutathione hydrolase-like"/>
    <property type="match status" value="1"/>
</dbReference>
<feature type="transmembrane region" description="Helical" evidence="6">
    <location>
        <begin position="353"/>
        <end position="370"/>
    </location>
</feature>
<keyword evidence="4 6" id="KW-1133">Transmembrane helix</keyword>
<dbReference type="Pfam" id="PF13567">
    <property type="entry name" value="DUF4131"/>
    <property type="match status" value="1"/>
</dbReference>
<feature type="domain" description="Metallo-beta-lactamase" evidence="7">
    <location>
        <begin position="565"/>
        <end position="780"/>
    </location>
</feature>
<dbReference type="GO" id="GO:0030420">
    <property type="term" value="P:establishment of competence for transformation"/>
    <property type="evidence" value="ECO:0007669"/>
    <property type="project" value="InterPro"/>
</dbReference>
<feature type="transmembrane region" description="Helical" evidence="6">
    <location>
        <begin position="376"/>
        <end position="395"/>
    </location>
</feature>
<dbReference type="CDD" id="cd07731">
    <property type="entry name" value="ComA-like_MBL-fold"/>
    <property type="match status" value="1"/>
</dbReference>
<dbReference type="InterPro" id="IPR036866">
    <property type="entry name" value="RibonucZ/Hydroxyglut_hydro"/>
</dbReference>
<dbReference type="InterPro" id="IPR004477">
    <property type="entry name" value="ComEC_N"/>
</dbReference>
<dbReference type="Proteomes" id="UP000199695">
    <property type="component" value="Unassembled WGS sequence"/>
</dbReference>
<evidence type="ECO:0000256" key="2">
    <source>
        <dbReference type="ARBA" id="ARBA00022475"/>
    </source>
</evidence>
<feature type="transmembrane region" description="Helical" evidence="6">
    <location>
        <begin position="466"/>
        <end position="482"/>
    </location>
</feature>
<dbReference type="InterPro" id="IPR004797">
    <property type="entry name" value="Competence_ComEC/Rec2"/>
</dbReference>
<evidence type="ECO:0000313" key="8">
    <source>
        <dbReference type="EMBL" id="SEN03535.1"/>
    </source>
</evidence>
<organism evidence="8 9">
    <name type="scientific">Lihuaxuella thermophila</name>
    <dbReference type="NCBI Taxonomy" id="1173111"/>
    <lineage>
        <taxon>Bacteria</taxon>
        <taxon>Bacillati</taxon>
        <taxon>Bacillota</taxon>
        <taxon>Bacilli</taxon>
        <taxon>Bacillales</taxon>
        <taxon>Thermoactinomycetaceae</taxon>
        <taxon>Lihuaxuella</taxon>
    </lineage>
</organism>
<keyword evidence="5 6" id="KW-0472">Membrane</keyword>
<feature type="transmembrane region" description="Helical" evidence="6">
    <location>
        <begin position="74"/>
        <end position="91"/>
    </location>
</feature>
<dbReference type="InterPro" id="IPR025405">
    <property type="entry name" value="DUF4131"/>
</dbReference>
<evidence type="ECO:0000259" key="7">
    <source>
        <dbReference type="SMART" id="SM00849"/>
    </source>
</evidence>
<dbReference type="OrthoDB" id="9761531at2"/>
<dbReference type="Pfam" id="PF00753">
    <property type="entry name" value="Lactamase_B"/>
    <property type="match status" value="1"/>
</dbReference>
<dbReference type="PANTHER" id="PTHR30619">
    <property type="entry name" value="DNA INTERNALIZATION/COMPETENCE PROTEIN COMEC/REC2"/>
    <property type="match status" value="1"/>
</dbReference>
<evidence type="ECO:0000313" key="9">
    <source>
        <dbReference type="Proteomes" id="UP000199695"/>
    </source>
</evidence>
<feature type="transmembrane region" description="Helical" evidence="6">
    <location>
        <begin position="51"/>
        <end position="67"/>
    </location>
</feature>
<dbReference type="NCBIfam" id="TIGR00360">
    <property type="entry name" value="ComEC_N-term"/>
    <property type="match status" value="1"/>
</dbReference>
<protein>
    <submittedName>
        <fullName evidence="8">Competence protein ComEC</fullName>
    </submittedName>
</protein>
<dbReference type="InterPro" id="IPR001279">
    <property type="entry name" value="Metallo-B-lactamas"/>
</dbReference>
<feature type="transmembrane region" description="Helical" evidence="6">
    <location>
        <begin position="533"/>
        <end position="552"/>
    </location>
</feature>
<dbReference type="InterPro" id="IPR035681">
    <property type="entry name" value="ComA-like_MBL"/>
</dbReference>
<proteinExistence type="predicted"/>
<accession>A0A1H8D8Q2</accession>
<evidence type="ECO:0000256" key="5">
    <source>
        <dbReference type="ARBA" id="ARBA00023136"/>
    </source>
</evidence>
<dbReference type="Pfam" id="PF03772">
    <property type="entry name" value="Competence"/>
    <property type="match status" value="1"/>
</dbReference>
<evidence type="ECO:0000256" key="3">
    <source>
        <dbReference type="ARBA" id="ARBA00022692"/>
    </source>
</evidence>
<feature type="transmembrane region" description="Helical" evidence="6">
    <location>
        <begin position="310"/>
        <end position="326"/>
    </location>
</feature>
<dbReference type="InterPro" id="IPR052159">
    <property type="entry name" value="Competence_DNA_uptake"/>
</dbReference>
<dbReference type="PANTHER" id="PTHR30619:SF1">
    <property type="entry name" value="RECOMBINATION PROTEIN 2"/>
    <property type="match status" value="1"/>
</dbReference>
<evidence type="ECO:0000256" key="1">
    <source>
        <dbReference type="ARBA" id="ARBA00004651"/>
    </source>
</evidence>